<comment type="caution">
    <text evidence="1">The sequence shown here is derived from an EMBL/GenBank/DDBJ whole genome shotgun (WGS) entry which is preliminary data.</text>
</comment>
<organism evidence="1 2">
    <name type="scientific">Trichothecium roseum</name>
    <dbReference type="NCBI Taxonomy" id="47278"/>
    <lineage>
        <taxon>Eukaryota</taxon>
        <taxon>Fungi</taxon>
        <taxon>Dikarya</taxon>
        <taxon>Ascomycota</taxon>
        <taxon>Pezizomycotina</taxon>
        <taxon>Sordariomycetes</taxon>
        <taxon>Hypocreomycetidae</taxon>
        <taxon>Hypocreales</taxon>
        <taxon>Hypocreales incertae sedis</taxon>
        <taxon>Trichothecium</taxon>
    </lineage>
</organism>
<protein>
    <submittedName>
        <fullName evidence="1">Uncharacterized protein</fullName>
    </submittedName>
</protein>
<sequence length="561" mass="59602">MGDSDGVLSGLEELLGQWNGYSTGLATLLALLVAYKAMTIRESDVHPMLLARQSLPSSVRNEGQSAIYRSQASPHGVPLNSGLSIKDPEAPKWARGRDGDLRDLWRRVVSGKEGVGKGGILTVLGSENVIKHKTEDLTRQINLIGQHIAEQGGIRIAIYLPNSVELLVALFACSFYPNLTTVLIPFNVSNDELITMLRRAAVDTVITAPGSFPLDSVAKTYPALRQLIWVVDQGSSHMDWNEVPEGMGSSVNVATWQDIVNDAPATAGTELPASDPAQTPSDIISFWQSKPGQPEEMVKFSHGHIVSGISGILAGIPAKERMGPSDLFLPADALTNIHTLCVTLGALFCNASVALNSVAGPSTDLVLATQGVAPTIIVASPATLKKTHEESFGKLTSPLAKASYSMATKTLANDGVFSTTNFLSTFSAGSRAQVGTTPGKLRLVFTAERAGANTPHLTSQVLSDLRIFLGAKVVYALTAPKVAGVVSQTMVYDYRLDTTGKGHFGPPVTAVEIWLKDSGIHKTTDEKVEGEIWMRGPSVVGGEASTGVLGRITDDHTLAYV</sequence>
<dbReference type="Proteomes" id="UP001163324">
    <property type="component" value="Chromosome 6"/>
</dbReference>
<evidence type="ECO:0000313" key="1">
    <source>
        <dbReference type="EMBL" id="KAI9898415.1"/>
    </source>
</evidence>
<evidence type="ECO:0000313" key="2">
    <source>
        <dbReference type="Proteomes" id="UP001163324"/>
    </source>
</evidence>
<reference evidence="1" key="1">
    <citation type="submission" date="2022-10" db="EMBL/GenBank/DDBJ databases">
        <title>Complete Genome of Trichothecium roseum strain YXFP-22015, a Plant Pathogen Isolated from Citrus.</title>
        <authorList>
            <person name="Wang Y."/>
            <person name="Zhu L."/>
        </authorList>
    </citation>
    <scope>NUCLEOTIDE SEQUENCE</scope>
    <source>
        <strain evidence="1">YXFP-22015</strain>
    </source>
</reference>
<keyword evidence="2" id="KW-1185">Reference proteome</keyword>
<name>A0ACC0UW86_9HYPO</name>
<proteinExistence type="predicted"/>
<accession>A0ACC0UW86</accession>
<dbReference type="EMBL" id="CM047945">
    <property type="protein sequence ID" value="KAI9898415.1"/>
    <property type="molecule type" value="Genomic_DNA"/>
</dbReference>
<gene>
    <name evidence="1" type="ORF">N3K66_006775</name>
</gene>